<protein>
    <submittedName>
        <fullName evidence="3">Uncharacterized protein</fullName>
    </submittedName>
</protein>
<feature type="region of interest" description="Disordered" evidence="1">
    <location>
        <begin position="1"/>
        <end position="32"/>
    </location>
</feature>
<dbReference type="STRING" id="29313.BHQ16_17485"/>
<keyword evidence="2" id="KW-0812">Transmembrane</keyword>
<keyword evidence="4" id="KW-1185">Reference proteome</keyword>
<dbReference type="AlphaFoldDB" id="A0A1E3TC81"/>
<reference evidence="3 4" key="1">
    <citation type="submission" date="2018-05" db="EMBL/GenBank/DDBJ databases">
        <authorList>
            <consortium name="IHU Genomes"/>
        </authorList>
    </citation>
    <scope>NUCLEOTIDE SEQUENCE [LARGE SCALE GENOMIC DNA]</scope>
    <source>
        <strain evidence="3 4">P7336</strain>
    </source>
</reference>
<evidence type="ECO:0000313" key="3">
    <source>
        <dbReference type="EMBL" id="SRX93032.1"/>
    </source>
</evidence>
<sequence length="192" mass="20816">MASSAYSWNPAPDPARSTAAHQRRPDRGNLVGRNVGHAVIEGRVRNVDKGMPINNQAIVHFRVEQFDRDGTRRRMVSVQYTSSGGSFGGKDLAIHDGDLVRVHGQWDDGSIVAQRVENLTTGASSKAPKPFSPLKLVMIGAAVLLVPIVIFLIGTFAVIPIFEKHERDTTSSWCQDMVDAGMQPPASQCGTP</sequence>
<dbReference type="Proteomes" id="UP000252015">
    <property type="component" value="Unassembled WGS sequence"/>
</dbReference>
<keyword evidence="2" id="KW-1133">Transmembrane helix</keyword>
<evidence type="ECO:0000256" key="1">
    <source>
        <dbReference type="SAM" id="MobiDB-lite"/>
    </source>
</evidence>
<gene>
    <name evidence="3" type="ORF">MSP7336_01262</name>
</gene>
<organism evidence="3 4">
    <name type="scientific">Mycobacterium shimoidei</name>
    <dbReference type="NCBI Taxonomy" id="29313"/>
    <lineage>
        <taxon>Bacteria</taxon>
        <taxon>Bacillati</taxon>
        <taxon>Actinomycetota</taxon>
        <taxon>Actinomycetes</taxon>
        <taxon>Mycobacteriales</taxon>
        <taxon>Mycobacteriaceae</taxon>
        <taxon>Mycobacterium</taxon>
    </lineage>
</organism>
<evidence type="ECO:0000313" key="4">
    <source>
        <dbReference type="Proteomes" id="UP000252015"/>
    </source>
</evidence>
<feature type="transmembrane region" description="Helical" evidence="2">
    <location>
        <begin position="136"/>
        <end position="162"/>
    </location>
</feature>
<dbReference type="OrthoDB" id="4330194at2"/>
<evidence type="ECO:0000256" key="2">
    <source>
        <dbReference type="SAM" id="Phobius"/>
    </source>
</evidence>
<proteinExistence type="predicted"/>
<dbReference type="RefSeq" id="WP_069397340.1">
    <property type="nucleotide sequence ID" value="NZ_JACKUN010000037.1"/>
</dbReference>
<accession>A0A1E3TC81</accession>
<dbReference type="EMBL" id="UEGW01000001">
    <property type="protein sequence ID" value="SRX93032.1"/>
    <property type="molecule type" value="Genomic_DNA"/>
</dbReference>
<keyword evidence="2" id="KW-0472">Membrane</keyword>
<name>A0A1E3TC81_MYCSH</name>